<comment type="caution">
    <text evidence="6">The sequence shown here is derived from an EMBL/GenBank/DDBJ whole genome shotgun (WGS) entry which is preliminary data.</text>
</comment>
<keyword evidence="1" id="KW-0479">Metal-binding</keyword>
<evidence type="ECO:0000256" key="4">
    <source>
        <dbReference type="PROSITE-ProRule" id="PRU00175"/>
    </source>
</evidence>
<evidence type="ECO:0000256" key="2">
    <source>
        <dbReference type="ARBA" id="ARBA00022771"/>
    </source>
</evidence>
<name>A0ABU7CIF8_9TELE</name>
<dbReference type="InterPro" id="IPR018957">
    <property type="entry name" value="Znf_C3HC4_RING-type"/>
</dbReference>
<evidence type="ECO:0000256" key="3">
    <source>
        <dbReference type="ARBA" id="ARBA00022833"/>
    </source>
</evidence>
<dbReference type="SUPFAM" id="SSF57850">
    <property type="entry name" value="RING/U-box"/>
    <property type="match status" value="1"/>
</dbReference>
<evidence type="ECO:0000313" key="6">
    <source>
        <dbReference type="EMBL" id="MED6261339.1"/>
    </source>
</evidence>
<reference evidence="6 7" key="1">
    <citation type="submission" date="2021-07" db="EMBL/GenBank/DDBJ databases">
        <authorList>
            <person name="Palmer J.M."/>
        </authorList>
    </citation>
    <scope>NUCLEOTIDE SEQUENCE [LARGE SCALE GENOMIC DNA]</scope>
    <source>
        <strain evidence="6 7">AT_MEX2019</strain>
        <tissue evidence="6">Muscle</tissue>
    </source>
</reference>
<dbReference type="SMART" id="SM00184">
    <property type="entry name" value="RING"/>
    <property type="match status" value="1"/>
</dbReference>
<organism evidence="6 7">
    <name type="scientific">Ataeniobius toweri</name>
    <dbReference type="NCBI Taxonomy" id="208326"/>
    <lineage>
        <taxon>Eukaryota</taxon>
        <taxon>Metazoa</taxon>
        <taxon>Chordata</taxon>
        <taxon>Craniata</taxon>
        <taxon>Vertebrata</taxon>
        <taxon>Euteleostomi</taxon>
        <taxon>Actinopterygii</taxon>
        <taxon>Neopterygii</taxon>
        <taxon>Teleostei</taxon>
        <taxon>Neoteleostei</taxon>
        <taxon>Acanthomorphata</taxon>
        <taxon>Ovalentaria</taxon>
        <taxon>Atherinomorphae</taxon>
        <taxon>Cyprinodontiformes</taxon>
        <taxon>Goodeidae</taxon>
        <taxon>Ataeniobius</taxon>
    </lineage>
</organism>
<dbReference type="InterPro" id="IPR013083">
    <property type="entry name" value="Znf_RING/FYVE/PHD"/>
</dbReference>
<keyword evidence="7" id="KW-1185">Reference proteome</keyword>
<dbReference type="InterPro" id="IPR017907">
    <property type="entry name" value="Znf_RING_CS"/>
</dbReference>
<keyword evidence="2 4" id="KW-0863">Zinc-finger</keyword>
<dbReference type="Gene3D" id="3.30.40.10">
    <property type="entry name" value="Zinc/RING finger domain, C3HC4 (zinc finger)"/>
    <property type="match status" value="1"/>
</dbReference>
<feature type="domain" description="RING-type" evidence="5">
    <location>
        <begin position="23"/>
        <end position="55"/>
    </location>
</feature>
<dbReference type="InterPro" id="IPR001841">
    <property type="entry name" value="Znf_RING"/>
</dbReference>
<dbReference type="PROSITE" id="PS50089">
    <property type="entry name" value="ZF_RING_2"/>
    <property type="match status" value="1"/>
</dbReference>
<dbReference type="Proteomes" id="UP001345963">
    <property type="component" value="Unassembled WGS sequence"/>
</dbReference>
<accession>A0ABU7CIF8</accession>
<gene>
    <name evidence="6" type="ORF">ATANTOWER_003825</name>
</gene>
<evidence type="ECO:0000259" key="5">
    <source>
        <dbReference type="PROSITE" id="PS50089"/>
    </source>
</evidence>
<evidence type="ECO:0000256" key="1">
    <source>
        <dbReference type="ARBA" id="ARBA00022723"/>
    </source>
</evidence>
<dbReference type="PROSITE" id="PS00518">
    <property type="entry name" value="ZF_RING_1"/>
    <property type="match status" value="1"/>
</dbReference>
<dbReference type="Pfam" id="PF00097">
    <property type="entry name" value="zf-C3HC4"/>
    <property type="match status" value="1"/>
</dbReference>
<keyword evidence="3" id="KW-0862">Zinc</keyword>
<dbReference type="EMBL" id="JAHUTI010089920">
    <property type="protein sequence ID" value="MED6261339.1"/>
    <property type="molecule type" value="Genomic_DNA"/>
</dbReference>
<sequence length="108" mass="11778">MKKCLYKRRKRSSICAEEQLSCCALCQNVLVDLVSTSCGHWFCTQCIRSYWDSCPPSGHSSSPQCRKRPTTGAGLVIPNQSSCAPGKTEHIQSELPSAVSAEPVLGLF</sequence>
<protein>
    <recommendedName>
        <fullName evidence="5">RING-type domain-containing protein</fullName>
    </recommendedName>
</protein>
<evidence type="ECO:0000313" key="7">
    <source>
        <dbReference type="Proteomes" id="UP001345963"/>
    </source>
</evidence>
<proteinExistence type="predicted"/>